<keyword evidence="4" id="KW-1185">Reference proteome</keyword>
<proteinExistence type="predicted"/>
<comment type="caution">
    <text evidence="3">The sequence shown here is derived from an EMBL/GenBank/DDBJ whole genome shotgun (WGS) entry which is preliminary data.</text>
</comment>
<accession>A0A2W7BVD8</accession>
<sequence>MPDLETDCDRRVASDSVTKRNRSPRPFPFAGLYAPPVGVRLARFAPTPVSVASAKSSRAKDELTQRTGRFTVAVLVGSLRTGSYTRKIARALIGLAPVNLNCNIVEFADLPLYTEDSDGFPPEAWTRFRSEIRDADAVLIVTPEYNRSVPGGLKNAIDVGSRPPFESVWNGLPAAVVSASPSKVGGFGANHHIRQSLVFLNMPVMQQPEAYLPEVAAMFDDQDRLKSPEARDFLAKVMSSFTDWVMLVHGARSRAGA</sequence>
<dbReference type="EMBL" id="MZXV01000070">
    <property type="protein sequence ID" value="PZV34564.1"/>
    <property type="molecule type" value="Genomic_DNA"/>
</dbReference>
<gene>
    <name evidence="3" type="ORF">B5V02_31055</name>
</gene>
<dbReference type="Gene3D" id="3.40.50.360">
    <property type="match status" value="1"/>
</dbReference>
<reference evidence="4" key="1">
    <citation type="submission" date="2017-03" db="EMBL/GenBank/DDBJ databases">
        <authorList>
            <person name="Safronova V.I."/>
            <person name="Sazanova A.L."/>
            <person name="Chirak E.R."/>
        </authorList>
    </citation>
    <scope>NUCLEOTIDE SEQUENCE [LARGE SCALE GENOMIC DNA]</scope>
    <source>
        <strain evidence="4">Ach-343</strain>
    </source>
</reference>
<dbReference type="InterPro" id="IPR005025">
    <property type="entry name" value="FMN_Rdtase-like_dom"/>
</dbReference>
<dbReference type="PANTHER" id="PTHR30543:SF21">
    <property type="entry name" value="NAD(P)H-DEPENDENT FMN REDUCTASE LOT6"/>
    <property type="match status" value="1"/>
</dbReference>
<dbReference type="AlphaFoldDB" id="A0A2W7BVD8"/>
<dbReference type="GO" id="GO:0016491">
    <property type="term" value="F:oxidoreductase activity"/>
    <property type="evidence" value="ECO:0007669"/>
    <property type="project" value="InterPro"/>
</dbReference>
<dbReference type="Proteomes" id="UP000248616">
    <property type="component" value="Unassembled WGS sequence"/>
</dbReference>
<evidence type="ECO:0000256" key="1">
    <source>
        <dbReference type="SAM" id="MobiDB-lite"/>
    </source>
</evidence>
<feature type="region of interest" description="Disordered" evidence="1">
    <location>
        <begin position="1"/>
        <end position="21"/>
    </location>
</feature>
<feature type="domain" description="NADPH-dependent FMN reductase-like" evidence="2">
    <location>
        <begin position="71"/>
        <end position="214"/>
    </location>
</feature>
<dbReference type="InterPro" id="IPR029039">
    <property type="entry name" value="Flavoprotein-like_sf"/>
</dbReference>
<name>A0A2W7BVD8_9HYPH</name>
<dbReference type="GO" id="GO:0010181">
    <property type="term" value="F:FMN binding"/>
    <property type="evidence" value="ECO:0007669"/>
    <property type="project" value="TreeGrafter"/>
</dbReference>
<dbReference type="SUPFAM" id="SSF52218">
    <property type="entry name" value="Flavoproteins"/>
    <property type="match status" value="1"/>
</dbReference>
<dbReference type="GO" id="GO:0005829">
    <property type="term" value="C:cytosol"/>
    <property type="evidence" value="ECO:0007669"/>
    <property type="project" value="TreeGrafter"/>
</dbReference>
<dbReference type="PANTHER" id="PTHR30543">
    <property type="entry name" value="CHROMATE REDUCTASE"/>
    <property type="match status" value="1"/>
</dbReference>
<evidence type="ECO:0000313" key="4">
    <source>
        <dbReference type="Proteomes" id="UP000248616"/>
    </source>
</evidence>
<protein>
    <recommendedName>
        <fullName evidence="2">NADPH-dependent FMN reductase-like domain-containing protein</fullName>
    </recommendedName>
</protein>
<dbReference type="Pfam" id="PF03358">
    <property type="entry name" value="FMN_red"/>
    <property type="match status" value="1"/>
</dbReference>
<evidence type="ECO:0000313" key="3">
    <source>
        <dbReference type="EMBL" id="PZV34564.1"/>
    </source>
</evidence>
<evidence type="ECO:0000259" key="2">
    <source>
        <dbReference type="Pfam" id="PF03358"/>
    </source>
</evidence>
<dbReference type="InterPro" id="IPR050712">
    <property type="entry name" value="NAD(P)H-dep_reductase"/>
</dbReference>
<organism evidence="3 4">
    <name type="scientific">Mesorhizobium kowhaii</name>
    <dbReference type="NCBI Taxonomy" id="1300272"/>
    <lineage>
        <taxon>Bacteria</taxon>
        <taxon>Pseudomonadati</taxon>
        <taxon>Pseudomonadota</taxon>
        <taxon>Alphaproteobacteria</taxon>
        <taxon>Hyphomicrobiales</taxon>
        <taxon>Phyllobacteriaceae</taxon>
        <taxon>Mesorhizobium</taxon>
    </lineage>
</organism>
<dbReference type="OrthoDB" id="9812295at2"/>